<gene>
    <name evidence="5" type="ORF">PENANT_c006G05723</name>
</gene>
<evidence type="ECO:0000256" key="1">
    <source>
        <dbReference type="ARBA" id="ARBA00005613"/>
    </source>
</evidence>
<evidence type="ECO:0000259" key="4">
    <source>
        <dbReference type="PROSITE" id="PS51792"/>
    </source>
</evidence>
<accession>A0A1V6QCT9</accession>
<comment type="caution">
    <text evidence="5">The sequence shown here is derived from an EMBL/GenBank/DDBJ whole genome shotgun (WGS) entry which is preliminary data.</text>
</comment>
<evidence type="ECO:0000313" key="5">
    <source>
        <dbReference type="EMBL" id="OQD87019.1"/>
    </source>
</evidence>
<dbReference type="InterPro" id="IPR039058">
    <property type="entry name" value="Yippee_fam"/>
</dbReference>
<organism evidence="5 6">
    <name type="scientific">Penicillium antarcticum</name>
    <dbReference type="NCBI Taxonomy" id="416450"/>
    <lineage>
        <taxon>Eukaryota</taxon>
        <taxon>Fungi</taxon>
        <taxon>Dikarya</taxon>
        <taxon>Ascomycota</taxon>
        <taxon>Pezizomycotina</taxon>
        <taxon>Eurotiomycetes</taxon>
        <taxon>Eurotiomycetidae</taxon>
        <taxon>Eurotiales</taxon>
        <taxon>Aspergillaceae</taxon>
        <taxon>Penicillium</taxon>
    </lineage>
</organism>
<dbReference type="InterPro" id="IPR034751">
    <property type="entry name" value="Yippee"/>
</dbReference>
<name>A0A1V6QCT9_9EURO</name>
<evidence type="ECO:0000313" key="6">
    <source>
        <dbReference type="Proteomes" id="UP000191672"/>
    </source>
</evidence>
<proteinExistence type="inferred from homology"/>
<dbReference type="Proteomes" id="UP000191672">
    <property type="component" value="Unassembled WGS sequence"/>
</dbReference>
<keyword evidence="3" id="KW-0862">Zinc</keyword>
<comment type="similarity">
    <text evidence="1">Belongs to the yippee family.</text>
</comment>
<dbReference type="InterPro" id="IPR004910">
    <property type="entry name" value="Yippee/Mis18/Cereblon"/>
</dbReference>
<dbReference type="EMBL" id="MDYN01000006">
    <property type="protein sequence ID" value="OQD87019.1"/>
    <property type="molecule type" value="Genomic_DNA"/>
</dbReference>
<dbReference type="PROSITE" id="PS51792">
    <property type="entry name" value="YIPPEE"/>
    <property type="match status" value="1"/>
</dbReference>
<sequence>MGLSYNVYLTANKIFGCKGCKTHLADYNDIISRNFRGQHGKAYLFNNVVNVTEGEAVDRNMTTGRHIVRDIACRQCKETVGWKYDKAYEGSEKYKEGKFILEEELLCVFDGSSLSHALRAIDLEETYVLGGRYLQDTRFPPLVLELASKSIEPRVIFRIIPKRSRSGLYPISASFISGDKNHSGHTVLAPPEQFAQKAEIEEITQ</sequence>
<dbReference type="Pfam" id="PF03226">
    <property type="entry name" value="Yippee-Mis18"/>
    <property type="match status" value="1"/>
</dbReference>
<reference evidence="6" key="1">
    <citation type="journal article" date="2017" name="Nat. Microbiol.">
        <title>Global analysis of biosynthetic gene clusters reveals vast potential of secondary metabolite production in Penicillium species.</title>
        <authorList>
            <person name="Nielsen J.C."/>
            <person name="Grijseels S."/>
            <person name="Prigent S."/>
            <person name="Ji B."/>
            <person name="Dainat J."/>
            <person name="Nielsen K.F."/>
            <person name="Frisvad J.C."/>
            <person name="Workman M."/>
            <person name="Nielsen J."/>
        </authorList>
    </citation>
    <scope>NUCLEOTIDE SEQUENCE [LARGE SCALE GENOMIC DNA]</scope>
    <source>
        <strain evidence="6">IBT 31811</strain>
    </source>
</reference>
<dbReference type="PANTHER" id="PTHR13848">
    <property type="entry name" value="PROTEIN YIPPEE-LIKE CG15309-RELATED"/>
    <property type="match status" value="1"/>
</dbReference>
<keyword evidence="2" id="KW-0479">Metal-binding</keyword>
<protein>
    <recommendedName>
        <fullName evidence="4">Yippee domain-containing protein</fullName>
    </recommendedName>
</protein>
<evidence type="ECO:0000256" key="3">
    <source>
        <dbReference type="ARBA" id="ARBA00022833"/>
    </source>
</evidence>
<dbReference type="STRING" id="416450.A0A1V6QCT9"/>
<feature type="domain" description="Yippee" evidence="4">
    <location>
        <begin position="13"/>
        <end position="110"/>
    </location>
</feature>
<evidence type="ECO:0000256" key="2">
    <source>
        <dbReference type="ARBA" id="ARBA00022723"/>
    </source>
</evidence>
<dbReference type="AlphaFoldDB" id="A0A1V6QCT9"/>
<keyword evidence="6" id="KW-1185">Reference proteome</keyword>
<dbReference type="GO" id="GO:0046872">
    <property type="term" value="F:metal ion binding"/>
    <property type="evidence" value="ECO:0007669"/>
    <property type="project" value="UniProtKB-KW"/>
</dbReference>